<accession>A0ABS9UJE5</accession>
<organism evidence="1 2">
    <name type="scientific">Belliella calami</name>
    <dbReference type="NCBI Taxonomy" id="2923436"/>
    <lineage>
        <taxon>Bacteria</taxon>
        <taxon>Pseudomonadati</taxon>
        <taxon>Bacteroidota</taxon>
        <taxon>Cytophagia</taxon>
        <taxon>Cytophagales</taxon>
        <taxon>Cyclobacteriaceae</taxon>
        <taxon>Belliella</taxon>
    </lineage>
</organism>
<comment type="caution">
    <text evidence="1">The sequence shown here is derived from an EMBL/GenBank/DDBJ whole genome shotgun (WGS) entry which is preliminary data.</text>
</comment>
<dbReference type="Proteomes" id="UP001165488">
    <property type="component" value="Unassembled WGS sequence"/>
</dbReference>
<proteinExistence type="predicted"/>
<protein>
    <submittedName>
        <fullName evidence="1">Uncharacterized protein</fullName>
    </submittedName>
</protein>
<evidence type="ECO:0000313" key="2">
    <source>
        <dbReference type="Proteomes" id="UP001165488"/>
    </source>
</evidence>
<sequence length="179" mass="21327">MMDWSKFPSRIIDGQTEYYFNGVWVRPIDIDNISPQDLYYLDKTPNYYDSTKYTYLASRDAMIKGCYKIVKVEEVEKEIAADNPGRFIATANYKKNPNLNYEDKEGRVALVKVRINPLLNRNSEGDFMNQFKNNDSFPLKTLKNFQHLFLNKEIHLEEIRLVENKEYNNSSYVYKWNYI</sequence>
<evidence type="ECO:0000313" key="1">
    <source>
        <dbReference type="EMBL" id="MCH7396731.1"/>
    </source>
</evidence>
<dbReference type="EMBL" id="JAKZGS010000001">
    <property type="protein sequence ID" value="MCH7396731.1"/>
    <property type="molecule type" value="Genomic_DNA"/>
</dbReference>
<keyword evidence="2" id="KW-1185">Reference proteome</keyword>
<dbReference type="RefSeq" id="WP_241273251.1">
    <property type="nucleotide sequence ID" value="NZ_JAKZGS010000001.1"/>
</dbReference>
<gene>
    <name evidence="1" type="ORF">MM236_01975</name>
</gene>
<reference evidence="1" key="1">
    <citation type="submission" date="2022-03" db="EMBL/GenBank/DDBJ databases">
        <title>De novo assembled genomes of Belliella spp. (Cyclobacteriaceae) strains.</title>
        <authorList>
            <person name="Szabo A."/>
            <person name="Korponai K."/>
            <person name="Felfoldi T."/>
        </authorList>
    </citation>
    <scope>NUCLEOTIDE SEQUENCE</scope>
    <source>
        <strain evidence="1">DSM 107340</strain>
    </source>
</reference>
<name>A0ABS9UJE5_9BACT</name>